<comment type="caution">
    <text evidence="7">The sequence shown here is derived from an EMBL/GenBank/DDBJ whole genome shotgun (WGS) entry which is preliminary data.</text>
</comment>
<dbReference type="NCBIfam" id="NF009668">
    <property type="entry name" value="PRK13189.1"/>
    <property type="match status" value="1"/>
</dbReference>
<dbReference type="Gene3D" id="3.40.30.10">
    <property type="entry name" value="Glutaredoxin"/>
    <property type="match status" value="1"/>
</dbReference>
<dbReference type="InterPro" id="IPR050217">
    <property type="entry name" value="Peroxiredoxin"/>
</dbReference>
<dbReference type="PANTHER" id="PTHR10681:SF171">
    <property type="entry name" value="PEROXIREDOXIN 4"/>
    <property type="match status" value="1"/>
</dbReference>
<dbReference type="Pfam" id="PF10417">
    <property type="entry name" value="1-cysPrx_C"/>
    <property type="match status" value="1"/>
</dbReference>
<dbReference type="InterPro" id="IPR036249">
    <property type="entry name" value="Thioredoxin-like_sf"/>
</dbReference>
<gene>
    <name evidence="7" type="ORF">GCM10009093_00880</name>
</gene>
<comment type="similarity">
    <text evidence="1">Belongs to the peroxiredoxin family. AhpC/Prx1 subfamily.</text>
</comment>
<dbReference type="InterPro" id="IPR013766">
    <property type="entry name" value="Thioredoxin_domain"/>
</dbReference>
<dbReference type="PIRSF" id="PIRSF000239">
    <property type="entry name" value="AHPC"/>
    <property type="match status" value="1"/>
</dbReference>
<evidence type="ECO:0000256" key="2">
    <source>
        <dbReference type="ARBA" id="ARBA00022559"/>
    </source>
</evidence>
<organism evidence="7 8">
    <name type="scientific">Brevundimonas terrae</name>
    <dbReference type="NCBI Taxonomy" id="363631"/>
    <lineage>
        <taxon>Bacteria</taxon>
        <taxon>Pseudomonadati</taxon>
        <taxon>Pseudomonadota</taxon>
        <taxon>Alphaproteobacteria</taxon>
        <taxon>Caulobacterales</taxon>
        <taxon>Caulobacteraceae</taxon>
        <taxon>Brevundimonas</taxon>
    </lineage>
</organism>
<evidence type="ECO:0000313" key="7">
    <source>
        <dbReference type="EMBL" id="GAA0377573.1"/>
    </source>
</evidence>
<evidence type="ECO:0000256" key="4">
    <source>
        <dbReference type="ARBA" id="ARBA00023002"/>
    </source>
</evidence>
<dbReference type="PANTHER" id="PTHR10681">
    <property type="entry name" value="THIOREDOXIN PEROXIDASE"/>
    <property type="match status" value="1"/>
</dbReference>
<evidence type="ECO:0000256" key="3">
    <source>
        <dbReference type="ARBA" id="ARBA00022862"/>
    </source>
</evidence>
<dbReference type="RefSeq" id="WP_243862981.1">
    <property type="nucleotide sequence ID" value="NZ_BAAAEJ010000001.1"/>
</dbReference>
<dbReference type="SUPFAM" id="SSF52833">
    <property type="entry name" value="Thioredoxin-like"/>
    <property type="match status" value="1"/>
</dbReference>
<protein>
    <submittedName>
        <fullName evidence="7">Peroxiredoxin</fullName>
    </submittedName>
</protein>
<sequence>MDMNESGTPAQNTVSGRALRINDPAPDFVARTTSGEVRLSQYRGQWLVLFSHPADFTPVCTSEFVALSRRAGDFAAIDCVLLGLSVDSLFSHLAWLADIDRRFGVKVPFPVIEDPSMAIAQAYGMLDPASPDSATVRATYVIDPQGIVRAISWYPMNVGRSVDELLRLVQALQEADRAQALTPAGWQPGEAMLSVSPLTLDEALAREGQSPWYYQESKG</sequence>
<accession>A0ABN0XZR6</accession>
<keyword evidence="4" id="KW-0560">Oxidoreductase</keyword>
<evidence type="ECO:0000256" key="5">
    <source>
        <dbReference type="ARBA" id="ARBA00023284"/>
    </source>
</evidence>
<evidence type="ECO:0000256" key="1">
    <source>
        <dbReference type="ARBA" id="ARBA00009796"/>
    </source>
</evidence>
<dbReference type="PROSITE" id="PS51352">
    <property type="entry name" value="THIOREDOXIN_2"/>
    <property type="match status" value="1"/>
</dbReference>
<dbReference type="Pfam" id="PF00578">
    <property type="entry name" value="AhpC-TSA"/>
    <property type="match status" value="1"/>
</dbReference>
<keyword evidence="8" id="KW-1185">Reference proteome</keyword>
<keyword evidence="3" id="KW-0049">Antioxidant</keyword>
<reference evidence="7 8" key="1">
    <citation type="journal article" date="2019" name="Int. J. Syst. Evol. Microbiol.">
        <title>The Global Catalogue of Microorganisms (GCM) 10K type strain sequencing project: providing services to taxonomists for standard genome sequencing and annotation.</title>
        <authorList>
            <consortium name="The Broad Institute Genomics Platform"/>
            <consortium name="The Broad Institute Genome Sequencing Center for Infectious Disease"/>
            <person name="Wu L."/>
            <person name="Ma J."/>
        </authorList>
    </citation>
    <scope>NUCLEOTIDE SEQUENCE [LARGE SCALE GENOMIC DNA]</scope>
    <source>
        <strain evidence="7 8">JCM 13476</strain>
    </source>
</reference>
<name>A0ABN0XZR6_9CAUL</name>
<dbReference type="InterPro" id="IPR000866">
    <property type="entry name" value="AhpC/TSA"/>
</dbReference>
<keyword evidence="5" id="KW-0676">Redox-active center</keyword>
<keyword evidence="2" id="KW-0575">Peroxidase</keyword>
<dbReference type="InterPro" id="IPR024706">
    <property type="entry name" value="Peroxiredoxin_AhpC-typ"/>
</dbReference>
<evidence type="ECO:0000259" key="6">
    <source>
        <dbReference type="PROSITE" id="PS51352"/>
    </source>
</evidence>
<proteinExistence type="inferred from homology"/>
<evidence type="ECO:0000313" key="8">
    <source>
        <dbReference type="Proteomes" id="UP001500791"/>
    </source>
</evidence>
<dbReference type="EMBL" id="BAAAEJ010000001">
    <property type="protein sequence ID" value="GAA0377573.1"/>
    <property type="molecule type" value="Genomic_DNA"/>
</dbReference>
<dbReference type="InterPro" id="IPR019479">
    <property type="entry name" value="Peroxiredoxin_C"/>
</dbReference>
<feature type="domain" description="Thioredoxin" evidence="6">
    <location>
        <begin position="19"/>
        <end position="174"/>
    </location>
</feature>
<dbReference type="Proteomes" id="UP001500791">
    <property type="component" value="Unassembled WGS sequence"/>
</dbReference>